<gene>
    <name evidence="2" type="ORF">NG799_28560</name>
</gene>
<organism evidence="2 3">
    <name type="scientific">Laspinema palackyanum D2a</name>
    <dbReference type="NCBI Taxonomy" id="2953684"/>
    <lineage>
        <taxon>Bacteria</taxon>
        <taxon>Bacillati</taxon>
        <taxon>Cyanobacteriota</taxon>
        <taxon>Cyanophyceae</taxon>
        <taxon>Oscillatoriophycideae</taxon>
        <taxon>Oscillatoriales</taxon>
        <taxon>Laspinemataceae</taxon>
        <taxon>Laspinema</taxon>
        <taxon>Laspinema palackyanum</taxon>
    </lineage>
</organism>
<feature type="compositionally biased region" description="Polar residues" evidence="1">
    <location>
        <begin position="12"/>
        <end position="23"/>
    </location>
</feature>
<dbReference type="EMBL" id="JAMXFF010000085">
    <property type="protein sequence ID" value="MCT7970273.1"/>
    <property type="molecule type" value="Genomic_DNA"/>
</dbReference>
<evidence type="ECO:0000313" key="2">
    <source>
        <dbReference type="EMBL" id="MCT7970273.1"/>
    </source>
</evidence>
<name>A0ABT2MZW6_9CYAN</name>
<reference evidence="2 3" key="1">
    <citation type="journal article" date="2022" name="Front. Microbiol.">
        <title>High genomic differentiation and limited gene flow indicate recent cryptic speciation within the genus Laspinema (cyanobacteria).</title>
        <authorList>
            <person name="Stanojkovic A."/>
            <person name="Skoupy S."/>
            <person name="Skaloud P."/>
            <person name="Dvorak P."/>
        </authorList>
    </citation>
    <scope>NUCLEOTIDE SEQUENCE [LARGE SCALE GENOMIC DNA]</scope>
    <source>
        <strain evidence="2 3">D2a</strain>
    </source>
</reference>
<dbReference type="RefSeq" id="WP_368009692.1">
    <property type="nucleotide sequence ID" value="NZ_JAMXFF010000085.1"/>
</dbReference>
<proteinExistence type="predicted"/>
<dbReference type="Proteomes" id="UP001525890">
    <property type="component" value="Unassembled WGS sequence"/>
</dbReference>
<feature type="region of interest" description="Disordered" evidence="1">
    <location>
        <begin position="1"/>
        <end position="36"/>
    </location>
</feature>
<protein>
    <submittedName>
        <fullName evidence="2">Uncharacterized protein</fullName>
    </submittedName>
</protein>
<keyword evidence="3" id="KW-1185">Reference proteome</keyword>
<evidence type="ECO:0000256" key="1">
    <source>
        <dbReference type="SAM" id="MobiDB-lite"/>
    </source>
</evidence>
<accession>A0ABT2MZW6</accession>
<evidence type="ECO:0000313" key="3">
    <source>
        <dbReference type="Proteomes" id="UP001525890"/>
    </source>
</evidence>
<comment type="caution">
    <text evidence="2">The sequence shown here is derived from an EMBL/GenBank/DDBJ whole genome shotgun (WGS) entry which is preliminary data.</text>
</comment>
<sequence length="272" mass="29509">MQGNDSWGYPQESPQDSNGNTPPTRYPQGHTDTLGPALNQAITNQRVPKIPALKGWGKSAVIAGSVLGALWIFSVLGSLSSRDSISTPQAIELAPMTTEAIEPEPMEPPSLTDLTSRRSQAWEQVRQSCGLNLQSIAGETDSEVRAARADSWLLYAKQQCDADPKCGSPYDWLRMQLDERGARIQRIALADRLPVRAKEIVEYRQAQSDLLDIAKALSSGVSARSLSWVPADQLSDAIDDCSSAAKRFESLTRAAVEDAQMFPEGGLGDVPE</sequence>